<keyword evidence="1" id="KW-0812">Transmembrane</keyword>
<keyword evidence="3" id="KW-1185">Reference proteome</keyword>
<accession>A0A1H0AVA7</accession>
<organism evidence="2 3">
    <name type="scientific">Pedobacter steynii</name>
    <dbReference type="NCBI Taxonomy" id="430522"/>
    <lineage>
        <taxon>Bacteria</taxon>
        <taxon>Pseudomonadati</taxon>
        <taxon>Bacteroidota</taxon>
        <taxon>Sphingobacteriia</taxon>
        <taxon>Sphingobacteriales</taxon>
        <taxon>Sphingobacteriaceae</taxon>
        <taxon>Pedobacter</taxon>
    </lineage>
</organism>
<sequence>MKRQLTIIKRVGAACAAVIFGSIFLFNLTAFSSIGTSQQEVKLTDLLSKAYVFSTLDSITNINL</sequence>
<dbReference type="EMBL" id="FNGY01000007">
    <property type="protein sequence ID" value="SDN37407.1"/>
    <property type="molecule type" value="Genomic_DNA"/>
</dbReference>
<feature type="transmembrane region" description="Helical" evidence="1">
    <location>
        <begin position="12"/>
        <end position="34"/>
    </location>
</feature>
<evidence type="ECO:0000256" key="1">
    <source>
        <dbReference type="SAM" id="Phobius"/>
    </source>
</evidence>
<keyword evidence="1" id="KW-1133">Transmembrane helix</keyword>
<name>A0A1H0AVA7_9SPHI</name>
<evidence type="ECO:0000313" key="2">
    <source>
        <dbReference type="EMBL" id="SDN37407.1"/>
    </source>
</evidence>
<proteinExistence type="predicted"/>
<protein>
    <submittedName>
        <fullName evidence="2">Uncharacterized protein</fullName>
    </submittedName>
</protein>
<dbReference type="Proteomes" id="UP000183200">
    <property type="component" value="Unassembled WGS sequence"/>
</dbReference>
<gene>
    <name evidence="2" type="ORF">SAMN05421820_107215</name>
</gene>
<evidence type="ECO:0000313" key="3">
    <source>
        <dbReference type="Proteomes" id="UP000183200"/>
    </source>
</evidence>
<keyword evidence="1" id="KW-0472">Membrane</keyword>
<dbReference type="AlphaFoldDB" id="A0A1H0AVA7"/>
<reference evidence="3" key="1">
    <citation type="submission" date="2016-10" db="EMBL/GenBank/DDBJ databases">
        <authorList>
            <person name="Varghese N."/>
            <person name="Submissions S."/>
        </authorList>
    </citation>
    <scope>NUCLEOTIDE SEQUENCE [LARGE SCALE GENOMIC DNA]</scope>
    <source>
        <strain evidence="3">DSM 19110</strain>
    </source>
</reference>